<feature type="domain" description="FMR1-interacting protein 1 conserved" evidence="2">
    <location>
        <begin position="157"/>
        <end position="207"/>
    </location>
</feature>
<feature type="compositionally biased region" description="Gly residues" evidence="1">
    <location>
        <begin position="238"/>
        <end position="253"/>
    </location>
</feature>
<dbReference type="PANTHER" id="PTHR13309">
    <property type="entry name" value="NUCLEAR FRAGILE X MENTAL RETARDATION PROTEIN INTERACTING PROTEIN 1"/>
    <property type="match status" value="1"/>
</dbReference>
<dbReference type="PANTHER" id="PTHR13309:SF0">
    <property type="entry name" value="FMR1-INTERACTING PROTEIN NUFIP1"/>
    <property type="match status" value="1"/>
</dbReference>
<dbReference type="AlphaFoldDB" id="A0AAD4QRL7"/>
<dbReference type="InterPro" id="IPR019496">
    <property type="entry name" value="NUFIP1_cons_dom"/>
</dbReference>
<dbReference type="GO" id="GO:0005634">
    <property type="term" value="C:nucleus"/>
    <property type="evidence" value="ECO:0007669"/>
    <property type="project" value="TreeGrafter"/>
</dbReference>
<evidence type="ECO:0000259" key="2">
    <source>
        <dbReference type="Pfam" id="PF10453"/>
    </source>
</evidence>
<feature type="compositionally biased region" description="Polar residues" evidence="1">
    <location>
        <begin position="274"/>
        <end position="295"/>
    </location>
</feature>
<keyword evidence="4" id="KW-1185">Reference proteome</keyword>
<evidence type="ECO:0000313" key="4">
    <source>
        <dbReference type="Proteomes" id="UP001203297"/>
    </source>
</evidence>
<gene>
    <name evidence="3" type="ORF">B0F90DRAFT_54477</name>
</gene>
<evidence type="ECO:0000256" key="1">
    <source>
        <dbReference type="SAM" id="MobiDB-lite"/>
    </source>
</evidence>
<sequence>MNDSNAIANERLRVVHTLTRTLTSPYSNHLTSNSYHAGAYTRFTSGQNINPQGYTYSSTYNPLAPSPRPFTSSRGFPAPRLNNVPSGSSSGNKNPSRGPPSMHWHVPGNIKCTYPACTFTGSANSVETHMMDRHLIYPPGWNIQKRQGDWDADPSLKGKPIPILGTNIRLETPEDVEAWIAERKRRWPTAARVVEKRRKLEEAMANGGLQPDYHTFSRNKRPRLAFNTEATRTRWARGGSGFSGRGRGSGAGHRGPRHVGGLRGTTPAEVHSSLLPTVTVDPQSSLSPTANNASDSDPGLDSDAPEMLSAKRPPGIEAYESSSDAEPQVLDCHLPPASTEPPSSGSRIITAAAAPSTAVARARLVSHPRQAQPPQPKKLPQNPFAARPSLLRNLLLPEIRMTVSNLSQAIHFLVSNDFFENVELKPGQADQKRIEIISMHPTEPEAETT</sequence>
<comment type="caution">
    <text evidence="3">The sequence shown here is derived from an EMBL/GenBank/DDBJ whole genome shotgun (WGS) entry which is preliminary data.</text>
</comment>
<evidence type="ECO:0000313" key="3">
    <source>
        <dbReference type="EMBL" id="KAI0307722.1"/>
    </source>
</evidence>
<dbReference type="GO" id="GO:0003723">
    <property type="term" value="F:RNA binding"/>
    <property type="evidence" value="ECO:0007669"/>
    <property type="project" value="InterPro"/>
</dbReference>
<dbReference type="Pfam" id="PF10453">
    <property type="entry name" value="NUFIP1"/>
    <property type="match status" value="1"/>
</dbReference>
<protein>
    <submittedName>
        <fullName evidence="3">Nuclear fragile X mental retardation-interacting protein 1-domain-containing protein</fullName>
    </submittedName>
</protein>
<reference evidence="3" key="1">
    <citation type="journal article" date="2022" name="New Phytol.">
        <title>Evolutionary transition to the ectomycorrhizal habit in the genomes of a hyperdiverse lineage of mushroom-forming fungi.</title>
        <authorList>
            <person name="Looney B."/>
            <person name="Miyauchi S."/>
            <person name="Morin E."/>
            <person name="Drula E."/>
            <person name="Courty P.E."/>
            <person name="Kohler A."/>
            <person name="Kuo A."/>
            <person name="LaButti K."/>
            <person name="Pangilinan J."/>
            <person name="Lipzen A."/>
            <person name="Riley R."/>
            <person name="Andreopoulos W."/>
            <person name="He G."/>
            <person name="Johnson J."/>
            <person name="Nolan M."/>
            <person name="Tritt A."/>
            <person name="Barry K.W."/>
            <person name="Grigoriev I.V."/>
            <person name="Nagy L.G."/>
            <person name="Hibbett D."/>
            <person name="Henrissat B."/>
            <person name="Matheny P.B."/>
            <person name="Labbe J."/>
            <person name="Martin F.M."/>
        </authorList>
    </citation>
    <scope>NUCLEOTIDE SEQUENCE</scope>
    <source>
        <strain evidence="3">BPL690</strain>
    </source>
</reference>
<name>A0AAD4QRL7_9AGAM</name>
<proteinExistence type="predicted"/>
<dbReference type="EMBL" id="WTXG01000001">
    <property type="protein sequence ID" value="KAI0307722.1"/>
    <property type="molecule type" value="Genomic_DNA"/>
</dbReference>
<feature type="region of interest" description="Disordered" evidence="1">
    <location>
        <begin position="365"/>
        <end position="384"/>
    </location>
</feature>
<feature type="compositionally biased region" description="Low complexity" evidence="1">
    <location>
        <begin position="82"/>
        <end position="101"/>
    </location>
</feature>
<feature type="region of interest" description="Disordered" evidence="1">
    <location>
        <begin position="59"/>
        <end position="104"/>
    </location>
</feature>
<dbReference type="InterPro" id="IPR039136">
    <property type="entry name" value="NUFIP1-like"/>
</dbReference>
<dbReference type="GO" id="GO:0000492">
    <property type="term" value="P:box C/D snoRNP assembly"/>
    <property type="evidence" value="ECO:0007669"/>
    <property type="project" value="TreeGrafter"/>
</dbReference>
<feature type="region of interest" description="Disordered" evidence="1">
    <location>
        <begin position="235"/>
        <end position="345"/>
    </location>
</feature>
<accession>A0AAD4QRL7</accession>
<dbReference type="Proteomes" id="UP001203297">
    <property type="component" value="Unassembled WGS sequence"/>
</dbReference>
<organism evidence="3 4">
    <name type="scientific">Multifurca ochricompacta</name>
    <dbReference type="NCBI Taxonomy" id="376703"/>
    <lineage>
        <taxon>Eukaryota</taxon>
        <taxon>Fungi</taxon>
        <taxon>Dikarya</taxon>
        <taxon>Basidiomycota</taxon>
        <taxon>Agaricomycotina</taxon>
        <taxon>Agaricomycetes</taxon>
        <taxon>Russulales</taxon>
        <taxon>Russulaceae</taxon>
        <taxon>Multifurca</taxon>
    </lineage>
</organism>